<accession>A0AB36LYI0</accession>
<dbReference type="AlphaFoldDB" id="A0AB36LYI0"/>
<name>A0AB36LYI0_ACINO</name>
<evidence type="ECO:0000313" key="2">
    <source>
        <dbReference type="Proteomes" id="UP000194767"/>
    </source>
</evidence>
<evidence type="ECO:0000313" key="1">
    <source>
        <dbReference type="EMBL" id="OTL94504.1"/>
    </source>
</evidence>
<dbReference type="EMBL" id="NGDO01000074">
    <property type="protein sequence ID" value="OTL94504.1"/>
    <property type="molecule type" value="Genomic_DNA"/>
</dbReference>
<protein>
    <submittedName>
        <fullName evidence="1">Uncharacterized protein</fullName>
    </submittedName>
</protein>
<organism evidence="1 2">
    <name type="scientific">Acinetobacter nosocomialis</name>
    <dbReference type="NCBI Taxonomy" id="106654"/>
    <lineage>
        <taxon>Bacteria</taxon>
        <taxon>Pseudomonadati</taxon>
        <taxon>Pseudomonadota</taxon>
        <taxon>Gammaproteobacteria</taxon>
        <taxon>Moraxellales</taxon>
        <taxon>Moraxellaceae</taxon>
        <taxon>Acinetobacter</taxon>
        <taxon>Acinetobacter calcoaceticus/baumannii complex</taxon>
    </lineage>
</organism>
<proteinExistence type="predicted"/>
<dbReference type="Proteomes" id="UP000194767">
    <property type="component" value="Unassembled WGS sequence"/>
</dbReference>
<sequence length="121" mass="14312">MEFNILDKLKSLKENSLNTGSLFEELGGISDLFSPYLTEKIFENEILTNIWNILIYIYIHNPNKENRLEALSVMYDFYIYTVNIGFSVDKKELNEQYLKLHGNHELDQESKEILEEILFDI</sequence>
<comment type="caution">
    <text evidence="1">The sequence shown here is derived from an EMBL/GenBank/DDBJ whole genome shotgun (WGS) entry which is preliminary data.</text>
</comment>
<gene>
    <name evidence="1" type="ORF">B9X58_16330</name>
</gene>
<dbReference type="RefSeq" id="WP_017393740.1">
    <property type="nucleotide sequence ID" value="NZ_BKXS01000073.1"/>
</dbReference>
<reference evidence="1 2" key="1">
    <citation type="submission" date="2017-05" db="EMBL/GenBank/DDBJ databases">
        <authorList>
            <person name="Kreiswirth B."/>
            <person name="Manca C."/>
            <person name="Chen L."/>
            <person name="Evans S."/>
            <person name="Fowler V."/>
            <person name="Patel R."/>
            <person name="Chambers H."/>
            <person name="Bonomo R."/>
            <person name="Paul V."/>
            <person name="Sankar J."/>
            <person name="Gaind R."/>
            <person name="Ray P."/>
            <person name="Gautam V."/>
            <person name="Biswal M."/>
            <person name="Datta S."/>
            <person name="Walia K."/>
            <person name="Adams M."/>
            <person name="Nelson K."/>
            <person name="Sutton G."/>
            <person name="Fouts D."/>
            <person name="Hujer K."/>
            <person name="Hujer A."/>
        </authorList>
    </citation>
    <scope>NUCLEOTIDE SEQUENCE [LARGE SCALE GENOMIC DNA]</scope>
    <source>
        <strain evidence="1 2">PR324</strain>
    </source>
</reference>